<dbReference type="GO" id="GO:0016831">
    <property type="term" value="F:carboxy-lyase activity"/>
    <property type="evidence" value="ECO:0007669"/>
    <property type="project" value="UniProtKB-KW"/>
</dbReference>
<keyword evidence="3" id="KW-0210">Decarboxylase</keyword>
<dbReference type="Gene3D" id="3.40.640.10">
    <property type="entry name" value="Type I PLP-dependent aspartate aminotransferase-like (Major domain)"/>
    <property type="match status" value="1"/>
</dbReference>
<dbReference type="PANTHER" id="PTHR43277:SF3">
    <property type="entry name" value="DECARBOXYLASE, PUTATIVE-RELATED"/>
    <property type="match status" value="1"/>
</dbReference>
<evidence type="ECO:0000256" key="3">
    <source>
        <dbReference type="ARBA" id="ARBA00022793"/>
    </source>
</evidence>
<dbReference type="OrthoDB" id="9815233at2"/>
<evidence type="ECO:0008006" key="10">
    <source>
        <dbReference type="Google" id="ProtNLM"/>
    </source>
</evidence>
<evidence type="ECO:0000313" key="8">
    <source>
        <dbReference type="EMBL" id="KXZ20424.1"/>
    </source>
</evidence>
<dbReference type="InterPro" id="IPR036633">
    <property type="entry name" value="Prn/Lys/Arg_de-COase_C_sf"/>
</dbReference>
<evidence type="ECO:0000256" key="4">
    <source>
        <dbReference type="ARBA" id="ARBA00022898"/>
    </source>
</evidence>
<dbReference type="InterPro" id="IPR052357">
    <property type="entry name" value="Orn_Lys_Arg_decarboxylase-I"/>
</dbReference>
<comment type="cofactor">
    <cofactor evidence="1">
        <name>pyridoxal 5'-phosphate</name>
        <dbReference type="ChEBI" id="CHEBI:597326"/>
    </cofactor>
</comment>
<evidence type="ECO:0000256" key="2">
    <source>
        <dbReference type="ARBA" id="ARBA00010671"/>
    </source>
</evidence>
<dbReference type="EMBL" id="LSBA01000013">
    <property type="protein sequence ID" value="KXZ20424.1"/>
    <property type="molecule type" value="Genomic_DNA"/>
</dbReference>
<comment type="caution">
    <text evidence="8">The sequence shown here is derived from an EMBL/GenBank/DDBJ whole genome shotgun (WGS) entry which is preliminary data.</text>
</comment>
<proteinExistence type="inferred from homology"/>
<dbReference type="Proteomes" id="UP000075430">
    <property type="component" value="Unassembled WGS sequence"/>
</dbReference>
<organism evidence="8 9">
    <name type="scientific">Bacillus nakamurai</name>
    <dbReference type="NCBI Taxonomy" id="1793963"/>
    <lineage>
        <taxon>Bacteria</taxon>
        <taxon>Bacillati</taxon>
        <taxon>Bacillota</taxon>
        <taxon>Bacilli</taxon>
        <taxon>Bacillales</taxon>
        <taxon>Bacillaceae</taxon>
        <taxon>Bacillus</taxon>
    </lineage>
</organism>
<name>A0A150F7X0_9BACI</name>
<evidence type="ECO:0000259" key="6">
    <source>
        <dbReference type="Pfam" id="PF01276"/>
    </source>
</evidence>
<dbReference type="SUPFAM" id="SSF55904">
    <property type="entry name" value="Ornithine decarboxylase C-terminal domain"/>
    <property type="match status" value="1"/>
</dbReference>
<gene>
    <name evidence="8" type="ORF">AXI58_14635</name>
</gene>
<keyword evidence="5" id="KW-0456">Lyase</keyword>
<keyword evidence="4" id="KW-0663">Pyridoxal phosphate</keyword>
<dbReference type="Gene3D" id="3.90.105.10">
    <property type="entry name" value="Molybdopterin biosynthesis moea protein, domain 2"/>
    <property type="match status" value="1"/>
</dbReference>
<dbReference type="InterPro" id="IPR015421">
    <property type="entry name" value="PyrdxlP-dep_Trfase_major"/>
</dbReference>
<dbReference type="InterPro" id="IPR008286">
    <property type="entry name" value="Prn/Lys/Arg_de-COase_C"/>
</dbReference>
<feature type="domain" description="Orn/Lys/Arg decarboxylases family 1 pyridoxal-P attachment site" evidence="6">
    <location>
        <begin position="314"/>
        <end position="361"/>
    </location>
</feature>
<dbReference type="AlphaFoldDB" id="A0A150F7X0"/>
<evidence type="ECO:0000256" key="5">
    <source>
        <dbReference type="ARBA" id="ARBA00023239"/>
    </source>
</evidence>
<feature type="domain" description="Orn/Lys/Arg decarboxylases family 1 pyridoxal-P attachment site" evidence="6">
    <location>
        <begin position="3"/>
        <end position="307"/>
    </location>
</feature>
<comment type="similarity">
    <text evidence="2">Belongs to the Orn/Lys/Arg decarboxylase class-I family.</text>
</comment>
<protein>
    <recommendedName>
        <fullName evidence="10">Arginine decarboxylase</fullName>
    </recommendedName>
</protein>
<dbReference type="RefSeq" id="WP_061521537.1">
    <property type="nucleotide sequence ID" value="NZ_JARLZY010000018.1"/>
</dbReference>
<feature type="domain" description="Orn/Lys/Arg decarboxylase C-terminal" evidence="7">
    <location>
        <begin position="401"/>
        <end position="447"/>
    </location>
</feature>
<evidence type="ECO:0000313" key="9">
    <source>
        <dbReference type="Proteomes" id="UP000075430"/>
    </source>
</evidence>
<reference evidence="9" key="1">
    <citation type="submission" date="2016-02" db="EMBL/GenBank/DDBJ databases">
        <authorList>
            <person name="Dunlap C."/>
        </authorList>
    </citation>
    <scope>NUCLEOTIDE SEQUENCE [LARGE SCALE GENOMIC DNA]</scope>
    <source>
        <strain evidence="9">NRRL B-41092</strain>
    </source>
</reference>
<dbReference type="InterPro" id="IPR000310">
    <property type="entry name" value="Orn/Lys/Arg_deCO2ase_major_dom"/>
</dbReference>
<keyword evidence="9" id="KW-1185">Reference proteome</keyword>
<dbReference type="Pfam" id="PF03711">
    <property type="entry name" value="OKR_DC_1_C"/>
    <property type="match status" value="1"/>
</dbReference>
<dbReference type="Pfam" id="PF01276">
    <property type="entry name" value="OKR_DC_1"/>
    <property type="match status" value="2"/>
</dbReference>
<dbReference type="STRING" id="1793963.AXI58_14635"/>
<dbReference type="InterPro" id="IPR015424">
    <property type="entry name" value="PyrdxlP-dep_Trfase"/>
</dbReference>
<dbReference type="PANTHER" id="PTHR43277">
    <property type="entry name" value="ARGININE DECARBOXYLASE"/>
    <property type="match status" value="1"/>
</dbReference>
<accession>A0A150F7X0</accession>
<evidence type="ECO:0000256" key="1">
    <source>
        <dbReference type="ARBA" id="ARBA00001933"/>
    </source>
</evidence>
<sequence>MDTPLYTALIEHAHRNTHSFHVPGHHNGDVFFDEAKSVYQSLLSIDMTEITGLDDLHHPTGVIKEAQDLVSRFYGSRESFFLVNGTTAGNLAMILAVCEPGEPILIQRNCHKSVFHAVAMGGAKPVYIAPEVDEGMHVPAHVPFSVIEKALADYPNAKGLVLTNPTYYGHSADLTASIKAAHSYGVPVLVDEAHGAHLVLGEPFPPSSLAMGADAVVHSAHKTLPAMTMGSYFHLNSSRIDRDRLVYYLSSLQSSSPSYPIMASLDTARAYVQDIAENGTLSAHMQHIDQIKQTFASIPYIEVINPSGNGLRPDPLKLTLRSKLGHSGYSLQRILESSGVFVELADEYQVLLVLPLGGRRKIEPETVRIIHQMLENTPPDKRPEAVKWTFPSITTLDYPKSEISRFKKEFVDMDKAAGRLHAADIIPYPPGIPLVMDGERITEESIQKLSRLIGMNAHIQGRLKEKQLLVYIEEEKS</sequence>
<evidence type="ECO:0000259" key="7">
    <source>
        <dbReference type="Pfam" id="PF03711"/>
    </source>
</evidence>
<dbReference type="SUPFAM" id="SSF53383">
    <property type="entry name" value="PLP-dependent transferases"/>
    <property type="match status" value="1"/>
</dbReference>